<feature type="site" description="Contributes to redox potential value" evidence="8">
    <location>
        <position position="35"/>
    </location>
</feature>
<evidence type="ECO:0000256" key="2">
    <source>
        <dbReference type="ARBA" id="ARBA00022448"/>
    </source>
</evidence>
<dbReference type="CDD" id="cd02947">
    <property type="entry name" value="TRX_family"/>
    <property type="match status" value="1"/>
</dbReference>
<reference evidence="11 12" key="1">
    <citation type="journal article" date="2015" name="Genome Announc.">
        <title>Complete Genome of Geobacter pickeringii G13T, a Metal-Reducing Isolate from Sedimentary Kaolin Deposits.</title>
        <authorList>
            <person name="Badalamenti J.P."/>
            <person name="Bond D.R."/>
        </authorList>
    </citation>
    <scope>NUCLEOTIDE SEQUENCE [LARGE SCALE GENOMIC DNA]</scope>
    <source>
        <strain evidence="11 12">G13</strain>
    </source>
</reference>
<sequence length="109" mass="11539">MASEKVLTLSDDGFDADVLKSSVPVLVDFWATWCAPCKAIAPVIDAIAEEYDGKVKVGKVNVDDNPATPGKYGVRGIPTVILFKDGKVVDQVVGAVPKAQLEALIKKAL</sequence>
<organism evidence="11 12">
    <name type="scientific">Geobacter pickeringii</name>
    <dbReference type="NCBI Taxonomy" id="345632"/>
    <lineage>
        <taxon>Bacteria</taxon>
        <taxon>Pseudomonadati</taxon>
        <taxon>Thermodesulfobacteriota</taxon>
        <taxon>Desulfuromonadia</taxon>
        <taxon>Geobacterales</taxon>
        <taxon>Geobacteraceae</taxon>
        <taxon>Geobacter</taxon>
    </lineage>
</organism>
<feature type="site" description="Contributes to redox potential value" evidence="8">
    <location>
        <position position="36"/>
    </location>
</feature>
<dbReference type="RefSeq" id="WP_039744491.1">
    <property type="nucleotide sequence ID" value="NZ_CP009788.1"/>
</dbReference>
<dbReference type="PANTHER" id="PTHR45663:SF11">
    <property type="entry name" value="GEO12009P1"/>
    <property type="match status" value="1"/>
</dbReference>
<dbReference type="Pfam" id="PF00085">
    <property type="entry name" value="Thioredoxin"/>
    <property type="match status" value="1"/>
</dbReference>
<dbReference type="Gene3D" id="3.40.30.10">
    <property type="entry name" value="Glutaredoxin"/>
    <property type="match status" value="1"/>
</dbReference>
<keyword evidence="3" id="KW-0249">Electron transport</keyword>
<dbReference type="GO" id="GO:0005829">
    <property type="term" value="C:cytosol"/>
    <property type="evidence" value="ECO:0007669"/>
    <property type="project" value="TreeGrafter"/>
</dbReference>
<dbReference type="PROSITE" id="PS51352">
    <property type="entry name" value="THIOREDOXIN_2"/>
    <property type="match status" value="1"/>
</dbReference>
<dbReference type="PANTHER" id="PTHR45663">
    <property type="entry name" value="GEO12009P1"/>
    <property type="match status" value="1"/>
</dbReference>
<dbReference type="InterPro" id="IPR013766">
    <property type="entry name" value="Thioredoxin_domain"/>
</dbReference>
<evidence type="ECO:0000256" key="6">
    <source>
        <dbReference type="NCBIfam" id="TIGR01068"/>
    </source>
</evidence>
<dbReference type="PRINTS" id="PR00421">
    <property type="entry name" value="THIOREDOXIN"/>
</dbReference>
<evidence type="ECO:0000256" key="1">
    <source>
        <dbReference type="ARBA" id="ARBA00008987"/>
    </source>
</evidence>
<dbReference type="InterPro" id="IPR017937">
    <property type="entry name" value="Thioredoxin_CS"/>
</dbReference>
<comment type="similarity">
    <text evidence="1 7">Belongs to the thioredoxin family.</text>
</comment>
<dbReference type="PIRSF" id="PIRSF000077">
    <property type="entry name" value="Thioredoxin"/>
    <property type="match status" value="1"/>
</dbReference>
<evidence type="ECO:0000256" key="5">
    <source>
        <dbReference type="ARBA" id="ARBA00023284"/>
    </source>
</evidence>
<keyword evidence="4 9" id="KW-1015">Disulfide bond</keyword>
<dbReference type="OrthoDB" id="9790390at2"/>
<dbReference type="GO" id="GO:0015035">
    <property type="term" value="F:protein-disulfide reductase activity"/>
    <property type="evidence" value="ECO:0007669"/>
    <property type="project" value="UniProtKB-UniRule"/>
</dbReference>
<evidence type="ECO:0000256" key="9">
    <source>
        <dbReference type="PIRSR" id="PIRSR000077-4"/>
    </source>
</evidence>
<evidence type="ECO:0000256" key="4">
    <source>
        <dbReference type="ARBA" id="ARBA00023157"/>
    </source>
</evidence>
<dbReference type="InterPro" id="IPR036249">
    <property type="entry name" value="Thioredoxin-like_sf"/>
</dbReference>
<dbReference type="NCBIfam" id="TIGR01068">
    <property type="entry name" value="thioredoxin"/>
    <property type="match status" value="1"/>
</dbReference>
<dbReference type="STRING" id="345632.GPICK_14825"/>
<proteinExistence type="inferred from homology"/>
<protein>
    <recommendedName>
        <fullName evidence="6 7">Thioredoxin</fullName>
    </recommendedName>
</protein>
<dbReference type="FunFam" id="3.40.30.10:FF:000001">
    <property type="entry name" value="Thioredoxin"/>
    <property type="match status" value="1"/>
</dbReference>
<dbReference type="SUPFAM" id="SSF52833">
    <property type="entry name" value="Thioredoxin-like"/>
    <property type="match status" value="1"/>
</dbReference>
<evidence type="ECO:0000256" key="7">
    <source>
        <dbReference type="PIRNR" id="PIRNR000077"/>
    </source>
</evidence>
<feature type="domain" description="Thioredoxin" evidence="10">
    <location>
        <begin position="1"/>
        <end position="109"/>
    </location>
</feature>
<keyword evidence="5 9" id="KW-0676">Redox-active center</keyword>
<accession>A0A0B5BDB9</accession>
<feature type="active site" description="Nucleophile" evidence="8">
    <location>
        <position position="34"/>
    </location>
</feature>
<evidence type="ECO:0000256" key="8">
    <source>
        <dbReference type="PIRSR" id="PIRSR000077-1"/>
    </source>
</evidence>
<feature type="site" description="Deprotonates C-terminal active site Cys" evidence="8">
    <location>
        <position position="28"/>
    </location>
</feature>
<evidence type="ECO:0000256" key="3">
    <source>
        <dbReference type="ARBA" id="ARBA00022982"/>
    </source>
</evidence>
<dbReference type="NCBIfam" id="NF006898">
    <property type="entry name" value="PRK09381.1"/>
    <property type="match status" value="1"/>
</dbReference>
<dbReference type="PROSITE" id="PS00194">
    <property type="entry name" value="THIOREDOXIN_1"/>
    <property type="match status" value="1"/>
</dbReference>
<keyword evidence="12" id="KW-1185">Reference proteome</keyword>
<dbReference type="EMBL" id="CP009788">
    <property type="protein sequence ID" value="AJE04462.1"/>
    <property type="molecule type" value="Genomic_DNA"/>
</dbReference>
<dbReference type="AlphaFoldDB" id="A0A0B5BDB9"/>
<dbReference type="HOGENOM" id="CLU_090389_10_2_7"/>
<feature type="active site" description="Nucleophile" evidence="8">
    <location>
        <position position="37"/>
    </location>
</feature>
<dbReference type="InterPro" id="IPR005746">
    <property type="entry name" value="Thioredoxin"/>
</dbReference>
<evidence type="ECO:0000313" key="12">
    <source>
        <dbReference type="Proteomes" id="UP000057609"/>
    </source>
</evidence>
<keyword evidence="2" id="KW-0813">Transport</keyword>
<dbReference type="KEGG" id="gpi:GPICK_14825"/>
<dbReference type="Proteomes" id="UP000057609">
    <property type="component" value="Chromosome"/>
</dbReference>
<name>A0A0B5BDB9_9BACT</name>
<evidence type="ECO:0000259" key="10">
    <source>
        <dbReference type="PROSITE" id="PS51352"/>
    </source>
</evidence>
<dbReference type="GO" id="GO:0045454">
    <property type="term" value="P:cell redox homeostasis"/>
    <property type="evidence" value="ECO:0007669"/>
    <property type="project" value="TreeGrafter"/>
</dbReference>
<gene>
    <name evidence="11" type="ORF">GPICK_14825</name>
</gene>
<evidence type="ECO:0000313" key="11">
    <source>
        <dbReference type="EMBL" id="AJE04462.1"/>
    </source>
</evidence>
<feature type="disulfide bond" description="Redox-active" evidence="9">
    <location>
        <begin position="34"/>
        <end position="37"/>
    </location>
</feature>